<keyword evidence="2" id="KW-1185">Reference proteome</keyword>
<reference evidence="1 2" key="1">
    <citation type="journal article" date="2020" name="ISME J.">
        <title>Comparative genomics reveals insights into cyanobacterial evolution and habitat adaptation.</title>
        <authorList>
            <person name="Chen M.Y."/>
            <person name="Teng W.K."/>
            <person name="Zhao L."/>
            <person name="Hu C.X."/>
            <person name="Zhou Y.K."/>
            <person name="Han B.P."/>
            <person name="Song L.R."/>
            <person name="Shu W.S."/>
        </authorList>
    </citation>
    <scope>NUCLEOTIDE SEQUENCE [LARGE SCALE GENOMIC DNA]</scope>
    <source>
        <strain evidence="1 2">FACHB-1370</strain>
    </source>
</reference>
<dbReference type="InterPro" id="IPR009057">
    <property type="entry name" value="Homeodomain-like_sf"/>
</dbReference>
<dbReference type="InterPro" id="IPR036388">
    <property type="entry name" value="WH-like_DNA-bd_sf"/>
</dbReference>
<name>A0ABR8E9Y3_9CYAN</name>
<organism evidence="1 2">
    <name type="scientific">Planktothricoides raciborskii FACHB-1370</name>
    <dbReference type="NCBI Taxonomy" id="2949576"/>
    <lineage>
        <taxon>Bacteria</taxon>
        <taxon>Bacillati</taxon>
        <taxon>Cyanobacteriota</taxon>
        <taxon>Cyanophyceae</taxon>
        <taxon>Oscillatoriophycideae</taxon>
        <taxon>Oscillatoriales</taxon>
        <taxon>Oscillatoriaceae</taxon>
        <taxon>Planktothricoides</taxon>
    </lineage>
</organism>
<dbReference type="Proteomes" id="UP000641954">
    <property type="component" value="Unassembled WGS sequence"/>
</dbReference>
<dbReference type="Gene3D" id="1.10.10.10">
    <property type="entry name" value="Winged helix-like DNA-binding domain superfamily/Winged helix DNA-binding domain"/>
    <property type="match status" value="1"/>
</dbReference>
<accession>A0ABR8E9Y3</accession>
<proteinExistence type="predicted"/>
<evidence type="ECO:0000313" key="1">
    <source>
        <dbReference type="EMBL" id="MBD2543551.1"/>
    </source>
</evidence>
<dbReference type="SUPFAM" id="SSF46689">
    <property type="entry name" value="Homeodomain-like"/>
    <property type="match status" value="1"/>
</dbReference>
<dbReference type="RefSeq" id="WP_156331537.1">
    <property type="nucleotide sequence ID" value="NZ_JACJSK010000007.1"/>
</dbReference>
<evidence type="ECO:0000313" key="2">
    <source>
        <dbReference type="Proteomes" id="UP000641954"/>
    </source>
</evidence>
<protein>
    <submittedName>
        <fullName evidence="1">Transposase</fullName>
    </submittedName>
</protein>
<dbReference type="EMBL" id="JACJSK010000007">
    <property type="protein sequence ID" value="MBD2543551.1"/>
    <property type="molecule type" value="Genomic_DNA"/>
</dbReference>
<gene>
    <name evidence="1" type="ORF">H6G72_06730</name>
</gene>
<sequence>MPAAYSTDLRSRFRDAYQNQLGSQREMARRFDVSLTFVRNLLRHYRITGTITPKQYTRGRSPKIPEYIGDLILSKIEKQRDILIKELCDYVE</sequence>
<comment type="caution">
    <text evidence="1">The sequence shown here is derived from an EMBL/GenBank/DDBJ whole genome shotgun (WGS) entry which is preliminary data.</text>
</comment>